<dbReference type="Proteomes" id="UP000766486">
    <property type="component" value="Unassembled WGS sequence"/>
</dbReference>
<gene>
    <name evidence="2" type="ORF">CLO192961_LOCUS11886</name>
</gene>
<proteinExistence type="predicted"/>
<protein>
    <recommendedName>
        <fullName evidence="4">F-box domain-containing protein</fullName>
    </recommendedName>
</protein>
<feature type="region of interest" description="Disordered" evidence="1">
    <location>
        <begin position="131"/>
        <end position="176"/>
    </location>
</feature>
<accession>A0ABY6TNR5</accession>
<organism evidence="2 3">
    <name type="scientific">Bionectria ochroleuca</name>
    <name type="common">Gliocladium roseum</name>
    <dbReference type="NCBI Taxonomy" id="29856"/>
    <lineage>
        <taxon>Eukaryota</taxon>
        <taxon>Fungi</taxon>
        <taxon>Dikarya</taxon>
        <taxon>Ascomycota</taxon>
        <taxon>Pezizomycotina</taxon>
        <taxon>Sordariomycetes</taxon>
        <taxon>Hypocreomycetidae</taxon>
        <taxon>Hypocreales</taxon>
        <taxon>Bionectriaceae</taxon>
        <taxon>Clonostachys</taxon>
    </lineage>
</organism>
<evidence type="ECO:0008006" key="4">
    <source>
        <dbReference type="Google" id="ProtNLM"/>
    </source>
</evidence>
<feature type="compositionally biased region" description="Acidic residues" evidence="1">
    <location>
        <begin position="150"/>
        <end position="176"/>
    </location>
</feature>
<feature type="compositionally biased region" description="Basic and acidic residues" evidence="1">
    <location>
        <begin position="139"/>
        <end position="149"/>
    </location>
</feature>
<sequence length="432" mass="48727">MQSITIHTQATRPNRGQRLPNELLLHVISFLEPAKPEFLPAAHQTTKTLMALMRLCKATNEAASCIFSRHCIHLDSEDRTLRFARCLSLASSHPMPGHRPPFEGITSIFMESFLEYTDELEGKLASVEPNTCGSIDLTQDGHRGGRAGEVEEENNSEAEEVAGDEDDEEDEEDEDDSVFIRPHPQINDLPVATAVHDILIAVAPTLRRLMVNIPLRTLYPEEDQLGVRAILRRGFESLVNLEEFASVQDELFLTTALDRFANPQDEVWATCWPKLRRLYLYNPIIEEPFWEDVLRSSNLEIVMMGRPDGNHRSEPGDIKRRWISALAGHAITGDVYNGTIRPLTYINVDMTGVQPSVLGFRSAWNTLDPEERIRVRAVDTPPEAWLAELDIPIMGEPCPRSSVETWARKHIFDGTLWEESAIGAYDPLSVVE</sequence>
<keyword evidence="3" id="KW-1185">Reference proteome</keyword>
<reference evidence="2 3" key="1">
    <citation type="submission" date="2019-06" db="EMBL/GenBank/DDBJ databases">
        <authorList>
            <person name="Broberg M."/>
        </authorList>
    </citation>
    <scope>NUCLEOTIDE SEQUENCE [LARGE SCALE GENOMIC DNA]</scope>
</reference>
<evidence type="ECO:0000256" key="1">
    <source>
        <dbReference type="SAM" id="MobiDB-lite"/>
    </source>
</evidence>
<evidence type="ECO:0000313" key="3">
    <source>
        <dbReference type="Proteomes" id="UP000766486"/>
    </source>
</evidence>
<dbReference type="EMBL" id="CABFNS010000064">
    <property type="protein sequence ID" value="VUC20104.1"/>
    <property type="molecule type" value="Genomic_DNA"/>
</dbReference>
<name>A0ABY6TNR5_BIOOC</name>
<comment type="caution">
    <text evidence="2">The sequence shown here is derived from an EMBL/GenBank/DDBJ whole genome shotgun (WGS) entry which is preliminary data.</text>
</comment>
<evidence type="ECO:0000313" key="2">
    <source>
        <dbReference type="EMBL" id="VUC20104.1"/>
    </source>
</evidence>